<organism evidence="6 7">
    <name type="scientific">Coniophora puteana (strain RWD-64-598)</name>
    <name type="common">Brown rot fungus</name>
    <dbReference type="NCBI Taxonomy" id="741705"/>
    <lineage>
        <taxon>Eukaryota</taxon>
        <taxon>Fungi</taxon>
        <taxon>Dikarya</taxon>
        <taxon>Basidiomycota</taxon>
        <taxon>Agaricomycotina</taxon>
        <taxon>Agaricomycetes</taxon>
        <taxon>Agaricomycetidae</taxon>
        <taxon>Boletales</taxon>
        <taxon>Coniophorineae</taxon>
        <taxon>Coniophoraceae</taxon>
        <taxon>Coniophora</taxon>
    </lineage>
</organism>
<keyword evidence="3" id="KW-0813">Transport</keyword>
<comment type="caution">
    <text evidence="6">The sequence shown here is derived from an EMBL/GenBank/DDBJ whole genome shotgun (WGS) entry which is preliminary data.</text>
</comment>
<evidence type="ECO:0000256" key="2">
    <source>
        <dbReference type="ARBA" id="ARBA00005892"/>
    </source>
</evidence>
<dbReference type="RefSeq" id="XP_007773056.1">
    <property type="nucleotide sequence ID" value="XM_007774866.1"/>
</dbReference>
<evidence type="ECO:0000256" key="1">
    <source>
        <dbReference type="ARBA" id="ARBA00004123"/>
    </source>
</evidence>
<dbReference type="GO" id="GO:0006999">
    <property type="term" value="P:nuclear pore organization"/>
    <property type="evidence" value="ECO:0007669"/>
    <property type="project" value="TreeGrafter"/>
</dbReference>
<dbReference type="GeneID" id="19211540"/>
<name>A0A5M3MCA0_CONPW</name>
<evidence type="ECO:0008006" key="8">
    <source>
        <dbReference type="Google" id="ProtNLM"/>
    </source>
</evidence>
<keyword evidence="4" id="KW-0539">Nucleus</keyword>
<dbReference type="InterPro" id="IPR021827">
    <property type="entry name" value="Nup186/Nup192/Nup205"/>
</dbReference>
<dbReference type="PANTHER" id="PTHR31344:SF0">
    <property type="entry name" value="NUCLEAR PORE COMPLEX PROTEIN NUP205"/>
    <property type="match status" value="1"/>
</dbReference>
<dbReference type="Proteomes" id="UP000053558">
    <property type="component" value="Unassembled WGS sequence"/>
</dbReference>
<feature type="region of interest" description="Disordered" evidence="5">
    <location>
        <begin position="1046"/>
        <end position="1069"/>
    </location>
</feature>
<evidence type="ECO:0000256" key="5">
    <source>
        <dbReference type="SAM" id="MobiDB-lite"/>
    </source>
</evidence>
<dbReference type="GO" id="GO:0044611">
    <property type="term" value="C:nuclear pore inner ring"/>
    <property type="evidence" value="ECO:0007669"/>
    <property type="project" value="TreeGrafter"/>
</dbReference>
<comment type="subcellular location">
    <subcellularLocation>
        <location evidence="1">Nucleus</location>
    </subcellularLocation>
</comment>
<dbReference type="PANTHER" id="PTHR31344">
    <property type="entry name" value="NUCLEAR PORE COMPLEX PROTEIN NUP205"/>
    <property type="match status" value="1"/>
</dbReference>
<dbReference type="KEGG" id="cput:CONPUDRAFT_92653"/>
<sequence length="2114" mass="233482">MESISGLRNVLLATLGSQNYGEQELFDALLVSKARLLELFEVGPSNPQEQKDLQSGKISVGGRSLAVNADFAQQAIFLAQQLQCSENYVASILHTIMSDNPNTSPEQCMEAAVAEFHQRRRHLADCLRYLFEAAELAEIQDAPRLYMRINAFVQQELIPPAKVGAGDASLAYRIFSQVDALGGVLAHAQTAKQSAVSNTVAPKQGAIPTLGYDILNARYDSLKYERRVLATVYFQIARLGYLSPTDLQKSVDWLSTNPYDPMTFHILSSVLALFDSVDPDSIGGKVRHDLATNKTVLAYMKNKLAINTEWRDSGLKAVLLLRWTLFLTETRHRDNSLESRDGFKTEELETQIWNAVQSGAFTFLASSLLLLQRRTRGTSPTSFATTLQSSSEQDQQREIPTDEFKLAVLKVFEGLVRTLIMYASSELRKIKQRQEDIVLASARTDRSRMFRSTLPSSESESTNAPRNDIAVLYSFIGLLYTSLPPERALQFWGAKPHDVQGLSWMEYTEISAGKLPAFLQWAVWSTQARDVDMTMSLYDMLAGLAKGQQCSELAYNFLARGGSEVIPGSNLPSAGSSRFNAGPTVSWTMIFSLLQSWAAAGTQPRPGHSAAQPMGTSTGFSLSHAPAPSQAAQPQQVDIGPKDVLLAQSFLRLVSTVVADSIAVRLAITSNASFRVVPTLVSLIPLVIPLELKGAVFETLAAMCEPGAGAAGVEVCKTVWNLMERLEVINVRAVKAGSNILASAKGVEAELEEVESVYKLYPATIPFLKLLSTLIHTPKRIALKDRVADTEPLNTIPETLGQSYRLPGIGPYVSFVVDNVFAGIPRREYASPSDRWQMNDLCLCFIERVLASYELEALVVSGDDSQLNKDNVMRLFVHPGFDIMKRILSGTSLQANILSYLVDGVEGFEKEFADEEPHFKSTIVRVLRIVQRVIDIQDIYLDVLIPVLGELNGSQLLGDLPSRSYFTRLDRALSYGPQVIPAIASYTVYAAHPEVVLLAIKIITQLASSTIPGFSSSLLTLIERSPDSERILSGFRERLDVEASDDVDAAEAHADEVTGAGAPDREGSGSEALDQAIRLAVLELLNRSTEPEQQYPNFGHFLLFGGSDSGHQIQDPHAMGAQRTCVHVLLELLNTGVPRLQGKGRSREYQWSNGTPLMVALPALAERCYRVIHHLCTHPRTSDSTMRYLRTREDFFVRHLATLPTQVPETDLEPTIQVMYQDGSRVTTNVPTLRWFLALRSRILDLVALDLHILTNKNHHKGVLDILQILFGNEVAYDEETNGWDVDVFQPFEGMGQSYLKIIDLVQSLNFDWVDQLAVNPVNLELLGHLNLHSCVRVDATGCEVVDKVALLSLLTAGRRALQSQGRLANPGATDKLVAEMDYVLSSCAIENHRREVAHSIASGYESWRRVLDTTLMKCFTRLPHDRRENMLFDLLHVLPSTLHTADIQEPTAILLAEAILSCITKLREDRRHQIMLQSAGGDAEAGSLPTERLYTLLRSILECILDKNRSELVRGNLYAALVNYLHLVAADKTTTLESAVQPFGTRSMSMSLTLSAFSSRDEPSNSLSESVSMYNSPGAVSHTQESVSSLESGTLAAIKPILERLVMTISRDAIDGTEVWKTVAFVALDSLLYLGRSDKSRTVLTALVRYGILSNFARGLKEAEQHLQYVLKPDPDDLNPLYVYEAKMSFFIRMAQSRSGAERLMEAQVLPVLAQCDYLDARPEADESFMDRDSFLPSAVHRYHQLFMPALQLVAGIMATLGSNHSSASHQALDFLSNHRDTISILLKNADEEISLSFIEEIHLLVSLCSSVLPLVPKSDLLSANSGFGSIHGAILSLAARCLGIGHWKQSVNPQTDAELLMAQLSAPGPNAESRFDTNVRRQEALLRKSLVEYLGAASDFTEPEISPVLSPSLALPRPESSRFIGTIPSVGDSIEALTSVCEDLAITLKQIGDLSAELSFKDHIRVDNIQEIVAVSDPSFLQDLDIGQKRSLIHTEYERLVVAKQDEVKLLLGTTEMLLLLLWRHLISYCERNSPSTPNFRLSISTRLASAPEPEVFKSDAGKRIAAPLQKVASLDLTPQTAGPNWESYQGFLEIMSRRLRDTVGLHDDFEP</sequence>
<dbReference type="Pfam" id="PF11894">
    <property type="entry name" value="Nup192"/>
    <property type="match status" value="1"/>
</dbReference>
<gene>
    <name evidence="6" type="ORF">CONPUDRAFT_92653</name>
</gene>
<feature type="region of interest" description="Disordered" evidence="5">
    <location>
        <begin position="602"/>
        <end position="634"/>
    </location>
</feature>
<keyword evidence="7" id="KW-1185">Reference proteome</keyword>
<evidence type="ECO:0000313" key="7">
    <source>
        <dbReference type="Proteomes" id="UP000053558"/>
    </source>
</evidence>
<comment type="similarity">
    <text evidence="2">Belongs to the NUP186/NUP192/NUP205 family.</text>
</comment>
<evidence type="ECO:0000256" key="4">
    <source>
        <dbReference type="ARBA" id="ARBA00023242"/>
    </source>
</evidence>
<dbReference type="OrthoDB" id="2019644at2759"/>
<feature type="compositionally biased region" description="Low complexity" evidence="5">
    <location>
        <begin position="625"/>
        <end position="634"/>
    </location>
</feature>
<evidence type="ECO:0000256" key="3">
    <source>
        <dbReference type="ARBA" id="ARBA00022448"/>
    </source>
</evidence>
<dbReference type="GO" id="GO:0017056">
    <property type="term" value="F:structural constituent of nuclear pore"/>
    <property type="evidence" value="ECO:0007669"/>
    <property type="project" value="TreeGrafter"/>
</dbReference>
<accession>A0A5M3MCA0</accession>
<dbReference type="OMA" id="WSQMFAE"/>
<evidence type="ECO:0000313" key="6">
    <source>
        <dbReference type="EMBL" id="EIW76673.1"/>
    </source>
</evidence>
<protein>
    <recommendedName>
        <fullName evidence="8">Nucleoporin</fullName>
    </recommendedName>
</protein>
<dbReference type="EMBL" id="JH711585">
    <property type="protein sequence ID" value="EIW76673.1"/>
    <property type="molecule type" value="Genomic_DNA"/>
</dbReference>
<proteinExistence type="inferred from homology"/>
<reference evidence="7" key="1">
    <citation type="journal article" date="2012" name="Science">
        <title>The Paleozoic origin of enzymatic lignin decomposition reconstructed from 31 fungal genomes.</title>
        <authorList>
            <person name="Floudas D."/>
            <person name="Binder M."/>
            <person name="Riley R."/>
            <person name="Barry K."/>
            <person name="Blanchette R.A."/>
            <person name="Henrissat B."/>
            <person name="Martinez A.T."/>
            <person name="Otillar R."/>
            <person name="Spatafora J.W."/>
            <person name="Yadav J.S."/>
            <person name="Aerts A."/>
            <person name="Benoit I."/>
            <person name="Boyd A."/>
            <person name="Carlson A."/>
            <person name="Copeland A."/>
            <person name="Coutinho P.M."/>
            <person name="de Vries R.P."/>
            <person name="Ferreira P."/>
            <person name="Findley K."/>
            <person name="Foster B."/>
            <person name="Gaskell J."/>
            <person name="Glotzer D."/>
            <person name="Gorecki P."/>
            <person name="Heitman J."/>
            <person name="Hesse C."/>
            <person name="Hori C."/>
            <person name="Igarashi K."/>
            <person name="Jurgens J.A."/>
            <person name="Kallen N."/>
            <person name="Kersten P."/>
            <person name="Kohler A."/>
            <person name="Kuees U."/>
            <person name="Kumar T.K.A."/>
            <person name="Kuo A."/>
            <person name="LaButti K."/>
            <person name="Larrondo L.F."/>
            <person name="Lindquist E."/>
            <person name="Ling A."/>
            <person name="Lombard V."/>
            <person name="Lucas S."/>
            <person name="Lundell T."/>
            <person name="Martin R."/>
            <person name="McLaughlin D.J."/>
            <person name="Morgenstern I."/>
            <person name="Morin E."/>
            <person name="Murat C."/>
            <person name="Nagy L.G."/>
            <person name="Nolan M."/>
            <person name="Ohm R.A."/>
            <person name="Patyshakuliyeva A."/>
            <person name="Rokas A."/>
            <person name="Ruiz-Duenas F.J."/>
            <person name="Sabat G."/>
            <person name="Salamov A."/>
            <person name="Samejima M."/>
            <person name="Schmutz J."/>
            <person name="Slot J.C."/>
            <person name="St John F."/>
            <person name="Stenlid J."/>
            <person name="Sun H."/>
            <person name="Sun S."/>
            <person name="Syed K."/>
            <person name="Tsang A."/>
            <person name="Wiebenga A."/>
            <person name="Young D."/>
            <person name="Pisabarro A."/>
            <person name="Eastwood D.C."/>
            <person name="Martin F."/>
            <person name="Cullen D."/>
            <person name="Grigoriev I.V."/>
            <person name="Hibbett D.S."/>
        </authorList>
    </citation>
    <scope>NUCLEOTIDE SEQUENCE [LARGE SCALE GENOMIC DNA]</scope>
    <source>
        <strain evidence="7">RWD-64-598 SS2</strain>
    </source>
</reference>